<proteinExistence type="inferred from homology"/>
<feature type="domain" description="YCII-related" evidence="2">
    <location>
        <begin position="23"/>
        <end position="109"/>
    </location>
</feature>
<comment type="similarity">
    <text evidence="1">Belongs to the YciI family.</text>
</comment>
<dbReference type="Gene3D" id="3.30.70.1060">
    <property type="entry name" value="Dimeric alpha+beta barrel"/>
    <property type="match status" value="1"/>
</dbReference>
<dbReference type="Proteomes" id="UP000549616">
    <property type="component" value="Unassembled WGS sequence"/>
</dbReference>
<accession>A0A853BAZ7</accession>
<evidence type="ECO:0000259" key="2">
    <source>
        <dbReference type="Pfam" id="PF03795"/>
    </source>
</evidence>
<dbReference type="InterPro" id="IPR005545">
    <property type="entry name" value="YCII"/>
</dbReference>
<protein>
    <submittedName>
        <fullName evidence="3">Uncharacterized protein YciI</fullName>
    </submittedName>
</protein>
<evidence type="ECO:0000256" key="1">
    <source>
        <dbReference type="ARBA" id="ARBA00007689"/>
    </source>
</evidence>
<dbReference type="EMBL" id="JACCFK010000002">
    <property type="protein sequence ID" value="NYI92349.1"/>
    <property type="molecule type" value="Genomic_DNA"/>
</dbReference>
<reference evidence="3 4" key="1">
    <citation type="submission" date="2020-07" db="EMBL/GenBank/DDBJ databases">
        <title>Sequencing the genomes of 1000 actinobacteria strains.</title>
        <authorList>
            <person name="Klenk H.-P."/>
        </authorList>
    </citation>
    <scope>NUCLEOTIDE SEQUENCE [LARGE SCALE GENOMIC DNA]</scope>
    <source>
        <strain evidence="3 4">DSM 104006</strain>
    </source>
</reference>
<dbReference type="RefSeq" id="WP_179776589.1">
    <property type="nucleotide sequence ID" value="NZ_JACCFK010000002.1"/>
</dbReference>
<keyword evidence="4" id="KW-1185">Reference proteome</keyword>
<comment type="caution">
    <text evidence="3">The sequence shown here is derived from an EMBL/GenBank/DDBJ whole genome shotgun (WGS) entry which is preliminary data.</text>
</comment>
<dbReference type="InterPro" id="IPR011008">
    <property type="entry name" value="Dimeric_a/b-barrel"/>
</dbReference>
<dbReference type="Pfam" id="PF03795">
    <property type="entry name" value="YCII"/>
    <property type="match status" value="1"/>
</dbReference>
<evidence type="ECO:0000313" key="3">
    <source>
        <dbReference type="EMBL" id="NYI92349.1"/>
    </source>
</evidence>
<sequence>MTSSIEALARTRQRLATLETFAIFMRPTDEFRSSDSEEGAAMLVKHLEYLFDLEDRGLLLASGPLDFDRERIEGMCMVAVASRSEAERIATREPFHQAGWRVNEVRSWRVNEGTLIAPMSAAIAGGLRDEHRR</sequence>
<evidence type="ECO:0000313" key="4">
    <source>
        <dbReference type="Proteomes" id="UP000549616"/>
    </source>
</evidence>
<dbReference type="AlphaFoldDB" id="A0A853BAZ7"/>
<dbReference type="SUPFAM" id="SSF54909">
    <property type="entry name" value="Dimeric alpha+beta barrel"/>
    <property type="match status" value="1"/>
</dbReference>
<organism evidence="3 4">
    <name type="scientific">Amycolatopsis endophytica</name>
    <dbReference type="NCBI Taxonomy" id="860233"/>
    <lineage>
        <taxon>Bacteria</taxon>
        <taxon>Bacillati</taxon>
        <taxon>Actinomycetota</taxon>
        <taxon>Actinomycetes</taxon>
        <taxon>Pseudonocardiales</taxon>
        <taxon>Pseudonocardiaceae</taxon>
        <taxon>Amycolatopsis</taxon>
    </lineage>
</organism>
<name>A0A853BAZ7_9PSEU</name>
<gene>
    <name evidence="3" type="ORF">HNR02_005724</name>
</gene>